<gene>
    <name evidence="1" type="ORF">CTOB1V02_LOCUS17584</name>
</gene>
<dbReference type="Gene3D" id="3.90.1170.40">
    <property type="entry name" value="Molybdopterin biosynthesis MoaE subunit"/>
    <property type="match status" value="1"/>
</dbReference>
<name>A0A7R8WZM9_9CRUS</name>
<accession>A0A7R8WZM9</accession>
<dbReference type="InterPro" id="IPR036563">
    <property type="entry name" value="MoaE_sf"/>
</dbReference>
<dbReference type="CDD" id="cd00756">
    <property type="entry name" value="MoaE"/>
    <property type="match status" value="1"/>
</dbReference>
<sequence length="146" mass="16688">MQQVSIHSERFDPWALLQDYQQNVLDGSVQFGATSVFVGTMRDFNEGDDVCGMMLEHYPGMTEAHLENIIAEAKQQWDIIDAVIAHRVGDMQPDDPIVLTAVWSAHRRESIAACRFLIEELKHRAPFWKKETLKDGTTRWVESNTA</sequence>
<proteinExistence type="predicted"/>
<dbReference type="EMBL" id="OB740457">
    <property type="protein sequence ID" value="CAD7239769.1"/>
    <property type="molecule type" value="Genomic_DNA"/>
</dbReference>
<dbReference type="InterPro" id="IPR003448">
    <property type="entry name" value="Mopterin_biosynth_MoaE"/>
</dbReference>
<feature type="non-terminal residue" evidence="1">
    <location>
        <position position="146"/>
    </location>
</feature>
<dbReference type="OrthoDB" id="10062411at2759"/>
<dbReference type="Pfam" id="PF02391">
    <property type="entry name" value="MoaE"/>
    <property type="match status" value="1"/>
</dbReference>
<reference evidence="1" key="1">
    <citation type="submission" date="2020-11" db="EMBL/GenBank/DDBJ databases">
        <authorList>
            <person name="Tran Van P."/>
        </authorList>
    </citation>
    <scope>NUCLEOTIDE SEQUENCE</scope>
</reference>
<protein>
    <submittedName>
        <fullName evidence="1">Uncharacterized protein</fullName>
    </submittedName>
</protein>
<dbReference type="GO" id="GO:0006777">
    <property type="term" value="P:Mo-molybdopterin cofactor biosynthetic process"/>
    <property type="evidence" value="ECO:0007669"/>
    <property type="project" value="InterPro"/>
</dbReference>
<evidence type="ECO:0000313" key="1">
    <source>
        <dbReference type="EMBL" id="CAD7239769.1"/>
    </source>
</evidence>
<organism evidence="1">
    <name type="scientific">Cyprideis torosa</name>
    <dbReference type="NCBI Taxonomy" id="163714"/>
    <lineage>
        <taxon>Eukaryota</taxon>
        <taxon>Metazoa</taxon>
        <taxon>Ecdysozoa</taxon>
        <taxon>Arthropoda</taxon>
        <taxon>Crustacea</taxon>
        <taxon>Oligostraca</taxon>
        <taxon>Ostracoda</taxon>
        <taxon>Podocopa</taxon>
        <taxon>Podocopida</taxon>
        <taxon>Cytherocopina</taxon>
        <taxon>Cytheroidea</taxon>
        <taxon>Cytherideidae</taxon>
        <taxon>Cyprideis</taxon>
    </lineage>
</organism>
<dbReference type="SUPFAM" id="SSF54690">
    <property type="entry name" value="Molybdopterin synthase subunit MoaE"/>
    <property type="match status" value="1"/>
</dbReference>
<dbReference type="PANTHER" id="PTHR23404">
    <property type="entry name" value="MOLYBDOPTERIN SYNTHASE RELATED"/>
    <property type="match status" value="1"/>
</dbReference>
<dbReference type="AlphaFoldDB" id="A0A7R8WZM9"/>